<accession>A0AAI8FDR7</accession>
<dbReference type="RefSeq" id="WP_015084027.1">
    <property type="nucleotide sequence ID" value="NC_019552.1"/>
</dbReference>
<reference evidence="2 3" key="1">
    <citation type="journal article" date="2013" name="Genome Announc.">
        <title>Complete Genome Sequence of Mycoplasma hyorhinis Strain SK76.</title>
        <authorList>
            <person name="Goodison S."/>
            <person name="Urquidi V."/>
            <person name="Kumar D."/>
            <person name="Reyes L."/>
            <person name="Rosser C.J."/>
        </authorList>
    </citation>
    <scope>NUCLEOTIDE SEQUENCE [LARGE SCALE GENOMIC DNA]</scope>
    <source>
        <strain evidence="2 3">SK76</strain>
    </source>
</reference>
<proteinExistence type="predicted"/>
<evidence type="ECO:0000256" key="1">
    <source>
        <dbReference type="SAM" id="Phobius"/>
    </source>
</evidence>
<keyword evidence="1" id="KW-0812">Transmembrane</keyword>
<evidence type="ECO:0000313" key="3">
    <source>
        <dbReference type="Proteomes" id="UP000009399"/>
    </source>
</evidence>
<evidence type="ECO:0000313" key="2">
    <source>
        <dbReference type="EMBL" id="AFX74073.1"/>
    </source>
</evidence>
<name>A0AAI8FDR7_MESHY</name>
<dbReference type="Proteomes" id="UP000009399">
    <property type="component" value="Chromosome"/>
</dbReference>
<feature type="transmembrane region" description="Helical" evidence="1">
    <location>
        <begin position="50"/>
        <end position="76"/>
    </location>
</feature>
<gene>
    <name evidence="2" type="ORF">MOS_142</name>
</gene>
<sequence length="111" mass="12912">MILNQLDAKKYKNTAIHFFVLSVVAFLAFIAILAYYIYYKAANIDFKSFIVEGIIVVGFLILFIIGTAFFAGFYVYHKDLIKYKKQQKDRDYIKNKFLKTKAEETKQVSTA</sequence>
<dbReference type="EMBL" id="CP003914">
    <property type="protein sequence ID" value="AFX74073.1"/>
    <property type="molecule type" value="Genomic_DNA"/>
</dbReference>
<organism evidence="2 3">
    <name type="scientific">Mesomycoplasma hyorhinis SK76</name>
    <dbReference type="NCBI Taxonomy" id="1118964"/>
    <lineage>
        <taxon>Bacteria</taxon>
        <taxon>Bacillati</taxon>
        <taxon>Mycoplasmatota</taxon>
        <taxon>Mycoplasmoidales</taxon>
        <taxon>Metamycoplasmataceae</taxon>
        <taxon>Mesomycoplasma</taxon>
    </lineage>
</organism>
<dbReference type="KEGG" id="mhs:MOS_142"/>
<protein>
    <submittedName>
        <fullName evidence="2">Uncharacterized protein</fullName>
    </submittedName>
</protein>
<dbReference type="AlphaFoldDB" id="A0AAI8FDR7"/>
<keyword evidence="1" id="KW-1133">Transmembrane helix</keyword>
<feature type="transmembrane region" description="Helical" evidence="1">
    <location>
        <begin position="15"/>
        <end position="38"/>
    </location>
</feature>
<keyword evidence="1" id="KW-0472">Membrane</keyword>